<evidence type="ECO:0000256" key="9">
    <source>
        <dbReference type="RuleBase" id="RU000461"/>
    </source>
</evidence>
<evidence type="ECO:0000313" key="10">
    <source>
        <dbReference type="EMBL" id="GBC03524.1"/>
    </source>
</evidence>
<dbReference type="PANTHER" id="PTHR24291:SF50">
    <property type="entry name" value="BIFUNCTIONAL ALBAFLAVENONE MONOOXYGENASE_TERPENE SYNTHASE"/>
    <property type="match status" value="1"/>
</dbReference>
<evidence type="ECO:0000313" key="11">
    <source>
        <dbReference type="EMBL" id="GES82830.1"/>
    </source>
</evidence>
<dbReference type="Proteomes" id="UP000247702">
    <property type="component" value="Unassembled WGS sequence"/>
</dbReference>
<dbReference type="Proteomes" id="UP000615446">
    <property type="component" value="Unassembled WGS sequence"/>
</dbReference>
<dbReference type="EMBL" id="BLAL01000063">
    <property type="protein sequence ID" value="GES82830.1"/>
    <property type="molecule type" value="Genomic_DNA"/>
</dbReference>
<dbReference type="PRINTS" id="PR00385">
    <property type="entry name" value="P450"/>
</dbReference>
<evidence type="ECO:0000313" key="12">
    <source>
        <dbReference type="Proteomes" id="UP000247702"/>
    </source>
</evidence>
<dbReference type="InterPro" id="IPR050196">
    <property type="entry name" value="Cytochrome_P450_Monoox"/>
</dbReference>
<dbReference type="AlphaFoldDB" id="A0A2Z6RM83"/>
<evidence type="ECO:0000256" key="6">
    <source>
        <dbReference type="ARBA" id="ARBA00023004"/>
    </source>
</evidence>
<keyword evidence="12" id="KW-1185">Reference proteome</keyword>
<evidence type="ECO:0000256" key="5">
    <source>
        <dbReference type="ARBA" id="ARBA00023002"/>
    </source>
</evidence>
<keyword evidence="3 8" id="KW-0349">Heme</keyword>
<protein>
    <submittedName>
        <fullName evidence="11">Cytochrome P450</fullName>
    </submittedName>
</protein>
<dbReference type="GO" id="GO:0005506">
    <property type="term" value="F:iron ion binding"/>
    <property type="evidence" value="ECO:0007669"/>
    <property type="project" value="InterPro"/>
</dbReference>
<accession>A0A2Z6RM83</accession>
<keyword evidence="6 8" id="KW-0408">Iron</keyword>
<keyword evidence="7 9" id="KW-0503">Monooxygenase</keyword>
<dbReference type="STRING" id="94130.A0A2Z6RM83"/>
<dbReference type="InterPro" id="IPR017972">
    <property type="entry name" value="Cyt_P450_CS"/>
</dbReference>
<dbReference type="OrthoDB" id="1470350at2759"/>
<dbReference type="GO" id="GO:0016705">
    <property type="term" value="F:oxidoreductase activity, acting on paired donors, with incorporation or reduction of molecular oxygen"/>
    <property type="evidence" value="ECO:0007669"/>
    <property type="project" value="InterPro"/>
</dbReference>
<dbReference type="Gene3D" id="1.10.630.10">
    <property type="entry name" value="Cytochrome P450"/>
    <property type="match status" value="1"/>
</dbReference>
<dbReference type="InterPro" id="IPR001128">
    <property type="entry name" value="Cyt_P450"/>
</dbReference>
<reference evidence="11" key="2">
    <citation type="submission" date="2019-10" db="EMBL/GenBank/DDBJ databases">
        <title>Conservation and host-specific expression of non-tandemly repeated heterogenous ribosome RNA gene in arbuscular mycorrhizal fungi.</title>
        <authorList>
            <person name="Maeda T."/>
            <person name="Kobayashi Y."/>
            <person name="Nakagawa T."/>
            <person name="Ezawa T."/>
            <person name="Yamaguchi K."/>
            <person name="Bino T."/>
            <person name="Nishimoto Y."/>
            <person name="Shigenobu S."/>
            <person name="Kawaguchi M."/>
        </authorList>
    </citation>
    <scope>NUCLEOTIDE SEQUENCE</scope>
    <source>
        <strain evidence="11">HR1</strain>
    </source>
</reference>
<evidence type="ECO:0000256" key="4">
    <source>
        <dbReference type="ARBA" id="ARBA00022723"/>
    </source>
</evidence>
<evidence type="ECO:0000256" key="1">
    <source>
        <dbReference type="ARBA" id="ARBA00001971"/>
    </source>
</evidence>
<dbReference type="Pfam" id="PF00067">
    <property type="entry name" value="p450"/>
    <property type="match status" value="1"/>
</dbReference>
<keyword evidence="4 8" id="KW-0479">Metal-binding</keyword>
<sequence length="502" mass="57372">MLDWSFLACSLLFGILGWFTYKTYIWPFYISPLRKIPGPSSESLIFGHFGPLFAEESGEPQIRWVKKYGNILKYHGVLNRPFILVTDTKIIQDIVVNQAYDFPKPPLLALKKILGKGIGFSEGETHKRQRKMMTPAFTHSNIKEMVPTFIRVASTLTDLIEDKVDRGESKIVISPYLSKATLDIIGIVGFNYEFNSLTSQNELAEAYDVIWNFNTTPLAITITILSSVIPFIRKIPISTNIRHDNAIKVVERISMKLYKERCQDVKENKLVGKDLLSLLIMINQDLPIEEKMTDEELKFQIMTFLAAGHETTSSAVSWALHLLAQHPDEQDLLREELVKAFPDKSNFNPTFDEINSLEYLNCIVKETLRLIPPATNIFRINTKDTKFGDYFIPKNTTVVVPIVVLNRLPSIWGPTADNFDPKRWLNPSLIKNVTNFNYLPFNTGPRSCIGNKLATTEFKILLSILIRNFVFQPVEGLHIKRRNDIVIKPHPYLELVISKVEA</sequence>
<name>A0A2Z6RM83_9GLOM</name>
<dbReference type="EMBL" id="BEXD01003891">
    <property type="protein sequence ID" value="GBC03524.1"/>
    <property type="molecule type" value="Genomic_DNA"/>
</dbReference>
<dbReference type="GO" id="GO:0020037">
    <property type="term" value="F:heme binding"/>
    <property type="evidence" value="ECO:0007669"/>
    <property type="project" value="InterPro"/>
</dbReference>
<evidence type="ECO:0000256" key="8">
    <source>
        <dbReference type="PIRSR" id="PIRSR602401-1"/>
    </source>
</evidence>
<feature type="binding site" description="axial binding residue" evidence="8">
    <location>
        <position position="448"/>
    </location>
    <ligand>
        <name>heme</name>
        <dbReference type="ChEBI" id="CHEBI:30413"/>
    </ligand>
    <ligandPart>
        <name>Fe</name>
        <dbReference type="ChEBI" id="CHEBI:18248"/>
    </ligandPart>
</feature>
<dbReference type="SUPFAM" id="SSF48264">
    <property type="entry name" value="Cytochrome P450"/>
    <property type="match status" value="1"/>
</dbReference>
<gene>
    <name evidence="11" type="ORF">RCL2_001001400</name>
    <name evidence="10" type="ORF">RclHR1_05180001</name>
</gene>
<reference evidence="10 12" key="1">
    <citation type="submission" date="2017-11" db="EMBL/GenBank/DDBJ databases">
        <title>The genome of Rhizophagus clarus HR1 reveals common genetic basis of auxotrophy among arbuscular mycorrhizal fungi.</title>
        <authorList>
            <person name="Kobayashi Y."/>
        </authorList>
    </citation>
    <scope>NUCLEOTIDE SEQUENCE [LARGE SCALE GENOMIC DNA]</scope>
    <source>
        <strain evidence="10 12">HR1</strain>
    </source>
</reference>
<comment type="cofactor">
    <cofactor evidence="1 8">
        <name>heme</name>
        <dbReference type="ChEBI" id="CHEBI:30413"/>
    </cofactor>
</comment>
<evidence type="ECO:0000256" key="7">
    <source>
        <dbReference type="ARBA" id="ARBA00023033"/>
    </source>
</evidence>
<evidence type="ECO:0000256" key="3">
    <source>
        <dbReference type="ARBA" id="ARBA00022617"/>
    </source>
</evidence>
<dbReference type="GO" id="GO:0004497">
    <property type="term" value="F:monooxygenase activity"/>
    <property type="evidence" value="ECO:0007669"/>
    <property type="project" value="UniProtKB-KW"/>
</dbReference>
<keyword evidence="5 9" id="KW-0560">Oxidoreductase</keyword>
<dbReference type="FunFam" id="1.10.630.10:FF:000182">
    <property type="entry name" value="Cytochrome P450 3A4"/>
    <property type="match status" value="1"/>
</dbReference>
<dbReference type="InterPro" id="IPR002401">
    <property type="entry name" value="Cyt_P450_E_grp-I"/>
</dbReference>
<proteinExistence type="inferred from homology"/>
<dbReference type="PRINTS" id="PR00463">
    <property type="entry name" value="EP450I"/>
</dbReference>
<comment type="similarity">
    <text evidence="2 9">Belongs to the cytochrome P450 family.</text>
</comment>
<dbReference type="CDD" id="cd11069">
    <property type="entry name" value="CYP_FUM15-like"/>
    <property type="match status" value="1"/>
</dbReference>
<comment type="caution">
    <text evidence="10">The sequence shown here is derived from an EMBL/GenBank/DDBJ whole genome shotgun (WGS) entry which is preliminary data.</text>
</comment>
<dbReference type="PANTHER" id="PTHR24291">
    <property type="entry name" value="CYTOCHROME P450 FAMILY 4"/>
    <property type="match status" value="1"/>
</dbReference>
<dbReference type="InterPro" id="IPR036396">
    <property type="entry name" value="Cyt_P450_sf"/>
</dbReference>
<dbReference type="PROSITE" id="PS00086">
    <property type="entry name" value="CYTOCHROME_P450"/>
    <property type="match status" value="1"/>
</dbReference>
<evidence type="ECO:0000256" key="2">
    <source>
        <dbReference type="ARBA" id="ARBA00010617"/>
    </source>
</evidence>
<organism evidence="10 12">
    <name type="scientific">Rhizophagus clarus</name>
    <dbReference type="NCBI Taxonomy" id="94130"/>
    <lineage>
        <taxon>Eukaryota</taxon>
        <taxon>Fungi</taxon>
        <taxon>Fungi incertae sedis</taxon>
        <taxon>Mucoromycota</taxon>
        <taxon>Glomeromycotina</taxon>
        <taxon>Glomeromycetes</taxon>
        <taxon>Glomerales</taxon>
        <taxon>Glomeraceae</taxon>
        <taxon>Rhizophagus</taxon>
    </lineage>
</organism>